<evidence type="ECO:0000256" key="2">
    <source>
        <dbReference type="SAM" id="SignalP"/>
    </source>
</evidence>
<feature type="chain" id="PRO_5035926827" evidence="2">
    <location>
        <begin position="17"/>
        <end position="66"/>
    </location>
</feature>
<name>A0A8S4RAY8_9NEOP</name>
<feature type="signal peptide" evidence="2">
    <location>
        <begin position="1"/>
        <end position="16"/>
    </location>
</feature>
<dbReference type="Proteomes" id="UP000838756">
    <property type="component" value="Unassembled WGS sequence"/>
</dbReference>
<evidence type="ECO:0000313" key="4">
    <source>
        <dbReference type="Proteomes" id="UP000838756"/>
    </source>
</evidence>
<sequence length="66" mass="7131">MTVANMKVGWLACTLALQPTGAPRSAATGQSLRSRRAQRPIRRADSSLLPIACAAACSAKRRRRRP</sequence>
<feature type="region of interest" description="Disordered" evidence="1">
    <location>
        <begin position="21"/>
        <end position="40"/>
    </location>
</feature>
<keyword evidence="4" id="KW-1185">Reference proteome</keyword>
<reference evidence="3" key="1">
    <citation type="submission" date="2022-03" db="EMBL/GenBank/DDBJ databases">
        <authorList>
            <person name="Lindestad O."/>
        </authorList>
    </citation>
    <scope>NUCLEOTIDE SEQUENCE</scope>
</reference>
<protein>
    <submittedName>
        <fullName evidence="3">Jg3619 protein</fullName>
    </submittedName>
</protein>
<comment type="caution">
    <text evidence="3">The sequence shown here is derived from an EMBL/GenBank/DDBJ whole genome shotgun (WGS) entry which is preliminary data.</text>
</comment>
<keyword evidence="2" id="KW-0732">Signal</keyword>
<dbReference type="EMBL" id="CAKXAJ010024999">
    <property type="protein sequence ID" value="CAH2233757.1"/>
    <property type="molecule type" value="Genomic_DNA"/>
</dbReference>
<evidence type="ECO:0000313" key="3">
    <source>
        <dbReference type="EMBL" id="CAH2233757.1"/>
    </source>
</evidence>
<proteinExistence type="predicted"/>
<evidence type="ECO:0000256" key="1">
    <source>
        <dbReference type="SAM" id="MobiDB-lite"/>
    </source>
</evidence>
<dbReference type="AlphaFoldDB" id="A0A8S4RAY8"/>
<accession>A0A8S4RAY8</accession>
<organism evidence="3 4">
    <name type="scientific">Pararge aegeria aegeria</name>
    <dbReference type="NCBI Taxonomy" id="348720"/>
    <lineage>
        <taxon>Eukaryota</taxon>
        <taxon>Metazoa</taxon>
        <taxon>Ecdysozoa</taxon>
        <taxon>Arthropoda</taxon>
        <taxon>Hexapoda</taxon>
        <taxon>Insecta</taxon>
        <taxon>Pterygota</taxon>
        <taxon>Neoptera</taxon>
        <taxon>Endopterygota</taxon>
        <taxon>Lepidoptera</taxon>
        <taxon>Glossata</taxon>
        <taxon>Ditrysia</taxon>
        <taxon>Papilionoidea</taxon>
        <taxon>Nymphalidae</taxon>
        <taxon>Satyrinae</taxon>
        <taxon>Satyrini</taxon>
        <taxon>Parargina</taxon>
        <taxon>Pararge</taxon>
    </lineage>
</organism>
<gene>
    <name evidence="3" type="primary">jg3619</name>
    <name evidence="3" type="ORF">PAEG_LOCUS11689</name>
</gene>